<dbReference type="EMBL" id="CAJNOR010000054">
    <property type="protein sequence ID" value="CAF0775999.1"/>
    <property type="molecule type" value="Genomic_DNA"/>
</dbReference>
<protein>
    <recommendedName>
        <fullName evidence="4">Heterokaryon incompatibility domain-containing protein</fullName>
    </recommendedName>
</protein>
<organism evidence="2 3">
    <name type="scientific">Adineta ricciae</name>
    <name type="common">Rotifer</name>
    <dbReference type="NCBI Taxonomy" id="249248"/>
    <lineage>
        <taxon>Eukaryota</taxon>
        <taxon>Metazoa</taxon>
        <taxon>Spiralia</taxon>
        <taxon>Gnathifera</taxon>
        <taxon>Rotifera</taxon>
        <taxon>Eurotatoria</taxon>
        <taxon>Bdelloidea</taxon>
        <taxon>Adinetida</taxon>
        <taxon>Adinetidae</taxon>
        <taxon>Adineta</taxon>
    </lineage>
</organism>
<evidence type="ECO:0000313" key="1">
    <source>
        <dbReference type="EMBL" id="CAF0739710.1"/>
    </source>
</evidence>
<dbReference type="Proteomes" id="UP000663852">
    <property type="component" value="Unassembled WGS sequence"/>
</dbReference>
<reference evidence="2" key="1">
    <citation type="submission" date="2021-02" db="EMBL/GenBank/DDBJ databases">
        <authorList>
            <person name="Nowell W R."/>
        </authorList>
    </citation>
    <scope>NUCLEOTIDE SEQUENCE</scope>
</reference>
<comment type="caution">
    <text evidence="2">The sequence shown here is derived from an EMBL/GenBank/DDBJ whole genome shotgun (WGS) entry which is preliminary data.</text>
</comment>
<proteinExistence type="predicted"/>
<dbReference type="AlphaFoldDB" id="A0A813R4V7"/>
<accession>A0A813R4V7</accession>
<keyword evidence="3" id="KW-1185">Reference proteome</keyword>
<name>A0A813R4V7_ADIRI</name>
<evidence type="ECO:0000313" key="2">
    <source>
        <dbReference type="EMBL" id="CAF0775999.1"/>
    </source>
</evidence>
<dbReference type="OrthoDB" id="423576at2759"/>
<sequence>MENLWKRVAELLQNKHFAKYAVDYDRRPLIKLTNDLNGPRMRLIHWSTLAAVQRIPHSDENLAVDALESIDAYGVHTCEIFMVSHRWLRPRLDSSQSHPDSSDNVKAHAINEFTKWRQEWIKSQYGFSPEIFYWIDFCCIDQHDLTTAIPLLPLWVACCERFLRIETPDYFERAWCRLEPLLSYVFQFADHHTIIHLDFKYSEDEFDSGKKVEPLILDPLEGLTTDEADLLLIKPIVDLTKEIQIEQCRRKVDFGKTTIKCFQL</sequence>
<dbReference type="Proteomes" id="UP000663828">
    <property type="component" value="Unassembled WGS sequence"/>
</dbReference>
<gene>
    <name evidence="1" type="ORF">EDS130_LOCUS1648</name>
    <name evidence="2" type="ORF">XAT740_LOCUS1709</name>
</gene>
<evidence type="ECO:0000313" key="3">
    <source>
        <dbReference type="Proteomes" id="UP000663828"/>
    </source>
</evidence>
<dbReference type="EMBL" id="CAJNOJ010000004">
    <property type="protein sequence ID" value="CAF0739710.1"/>
    <property type="molecule type" value="Genomic_DNA"/>
</dbReference>
<evidence type="ECO:0008006" key="4">
    <source>
        <dbReference type="Google" id="ProtNLM"/>
    </source>
</evidence>